<accession>V6SHB6</accession>
<sequence length="181" mass="20715">MESKGRILQGKELDRYFEIFDNLSIFHNQFNSEDNDRAIVIVGLAYIEDLLLNILESFFPSDSKTVDRLLSYSGVLGTANSKICMIYSLGFIDKTVMQDLEKVTQIRNKFAHKTDISFEDDFIIKLCKELKWHEASMMMKTPEIATAKDIFKVNINTLVSHLSGIASIAKGEKRKLKESHE</sequence>
<reference evidence="1 2" key="2">
    <citation type="journal article" date="2015" name="Stand. Genomic Sci.">
        <title>High quality draft genomic sequence of Flavobacterium enshiense DK69(T) and comparison among Flavobacterium genomes.</title>
        <authorList>
            <person name="Zeng Z."/>
            <person name="Chen C."/>
            <person name="Du H."/>
            <person name="Wang G."/>
            <person name="Li M."/>
        </authorList>
    </citation>
    <scope>NUCLEOTIDE SEQUENCE [LARGE SCALE GENOMIC DNA]</scope>
    <source>
        <strain evidence="1 2">DK69</strain>
    </source>
</reference>
<dbReference type="Pfam" id="PF05068">
    <property type="entry name" value="MtlR"/>
    <property type="match status" value="1"/>
</dbReference>
<dbReference type="GO" id="GO:0045892">
    <property type="term" value="P:negative regulation of DNA-templated transcription"/>
    <property type="evidence" value="ECO:0007669"/>
    <property type="project" value="TreeGrafter"/>
</dbReference>
<dbReference type="RefSeq" id="WP_023573220.1">
    <property type="nucleotide sequence ID" value="NZ_AVCS01000008.1"/>
</dbReference>
<dbReference type="InterPro" id="IPR007761">
    <property type="entry name" value="MtlR-like"/>
</dbReference>
<dbReference type="Gene3D" id="1.20.120.330">
    <property type="entry name" value="Nucleotidyltransferases domain 2"/>
    <property type="match status" value="1"/>
</dbReference>
<dbReference type="eggNOG" id="COG3722">
    <property type="taxonomic scope" value="Bacteria"/>
</dbReference>
<organism evidence="1 2">
    <name type="scientific">Flavobacterium enshiense DK69</name>
    <dbReference type="NCBI Taxonomy" id="1107311"/>
    <lineage>
        <taxon>Bacteria</taxon>
        <taxon>Pseudomonadati</taxon>
        <taxon>Bacteroidota</taxon>
        <taxon>Flavobacteriia</taxon>
        <taxon>Flavobacteriales</taxon>
        <taxon>Flavobacteriaceae</taxon>
        <taxon>Flavobacterium</taxon>
    </lineage>
</organism>
<dbReference type="PANTHER" id="PTHR37941">
    <property type="entry name" value="FUMARASE E-RELATED"/>
    <property type="match status" value="1"/>
</dbReference>
<gene>
    <name evidence="1" type="ORF">Q767_07380</name>
</gene>
<dbReference type="Proteomes" id="UP000030149">
    <property type="component" value="Unassembled WGS sequence"/>
</dbReference>
<dbReference type="InterPro" id="IPR038026">
    <property type="entry name" value="MtlR-like_sf"/>
</dbReference>
<dbReference type="PANTHER" id="PTHR37941:SF1">
    <property type="entry name" value="FUMARASE E-RELATED"/>
    <property type="match status" value="1"/>
</dbReference>
<evidence type="ECO:0008006" key="3">
    <source>
        <dbReference type="Google" id="ProtNLM"/>
    </source>
</evidence>
<dbReference type="PATRIC" id="fig|1107311.3.peg.1179"/>
<dbReference type="STRING" id="1107311.Q767_07380"/>
<protein>
    <recommendedName>
        <fullName evidence="3">Mannitol repressor</fullName>
    </recommendedName>
</protein>
<dbReference type="EMBL" id="JRLZ01000005">
    <property type="protein sequence ID" value="KGO96076.1"/>
    <property type="molecule type" value="Genomic_DNA"/>
</dbReference>
<evidence type="ECO:0000313" key="1">
    <source>
        <dbReference type="EMBL" id="KGO96076.1"/>
    </source>
</evidence>
<proteinExistence type="predicted"/>
<dbReference type="OrthoDB" id="9814134at2"/>
<evidence type="ECO:0000313" key="2">
    <source>
        <dbReference type="Proteomes" id="UP000030149"/>
    </source>
</evidence>
<comment type="caution">
    <text evidence="1">The sequence shown here is derived from an EMBL/GenBank/DDBJ whole genome shotgun (WGS) entry which is preliminary data.</text>
</comment>
<name>V6SHB6_9FLAO</name>
<dbReference type="AlphaFoldDB" id="V6SHB6"/>
<dbReference type="SUPFAM" id="SSF158668">
    <property type="entry name" value="MtlR-like"/>
    <property type="match status" value="1"/>
</dbReference>
<keyword evidence="2" id="KW-1185">Reference proteome</keyword>
<reference evidence="2" key="1">
    <citation type="submission" date="2013-09" db="EMBL/GenBank/DDBJ databases">
        <authorList>
            <person name="Zeng Z."/>
            <person name="Chen C."/>
        </authorList>
    </citation>
    <scope>NUCLEOTIDE SEQUENCE [LARGE SCALE GENOMIC DNA]</scope>
    <source>
        <strain evidence="2">DK69</strain>
    </source>
</reference>